<dbReference type="SUPFAM" id="SSF48452">
    <property type="entry name" value="TPR-like"/>
    <property type="match status" value="1"/>
</dbReference>
<organism evidence="1 2">
    <name type="scientific">Candidatus Wallbacteria bacterium GWC2_49_35</name>
    <dbReference type="NCBI Taxonomy" id="1817813"/>
    <lineage>
        <taxon>Bacteria</taxon>
        <taxon>Candidatus Walliibacteriota</taxon>
    </lineage>
</organism>
<gene>
    <name evidence="1" type="ORF">A2008_08400</name>
</gene>
<dbReference type="EMBL" id="MGFH01000155">
    <property type="protein sequence ID" value="OGM03850.1"/>
    <property type="molecule type" value="Genomic_DNA"/>
</dbReference>
<dbReference type="AlphaFoldDB" id="A0A1F7WM02"/>
<accession>A0A1F7WM02</accession>
<sequence length="741" mass="81962">MRTEIKSDRLPTAMSMRLLGVMLLALCLPVSALAHIINRVDVQRAGDEAEIVIQFDTTVQYQRHSPLNEGSRLNIYFVVTGIDPDATSSLEEPMLPKDEVFAGATFRYPEPDSSMLVTFPESTKFRVRQGGDARSLSIFIPITAAASAMLTPSPAETESMARSYLEKAKSALSSKEPSVAIEALNSLLNLPANASSQEAQEMIGMAYEQNGENAKARTEYEFYVKTYPKGEGLERVNERLAKLAAIPAAEPTVRLERRQEDTGWQVTGGFGQTRYYGNSSTILEPLRVIICSQDQLDNPALVPANEQCSQTANANAVNPQSTARTDQSALVSSLDLMARSRSGSSDTRFVVRDVDTRYFLHGDSYRSDKNRLNAAYYENSDRELGYMMRLGRQTASGGGVLGRFDGAFAGYKFSQDWRLNGVAGNVVEFGSPHNKTFYGAGIDLLSLPANWSGNAFVIQQDVGSMTDRQAVGFEARYFDPKQNYFAMVDYDTSFAALNIAMFQANWNADAGTTYYLTLDYRRSPVLMLTSVSDVTGMDIGTLVNTIGDRAAREDIKRITPMMTMLSAGLMHPYSEQWQLGGDIQVSNMGATDASQNLPLTAQMPTQYAAQKSTGNTYVYSARAIGSGLFFSNDMTVFSGSYIDAKSTTGPTTYSAQSYAVTHVARPFEGWQFDTSLRLYYQDKSDGEKLERINPSFRALYRLGNNLSFEAEINQEDETIKDGISPGNSNRRYYYAGYRWDL</sequence>
<dbReference type="InterPro" id="IPR011990">
    <property type="entry name" value="TPR-like_helical_dom_sf"/>
</dbReference>
<protein>
    <recommendedName>
        <fullName evidence="3">Outer membrane lipoprotein BamD-like domain-containing protein</fullName>
    </recommendedName>
</protein>
<dbReference type="STRING" id="1817813.A2008_08400"/>
<comment type="caution">
    <text evidence="1">The sequence shown here is derived from an EMBL/GenBank/DDBJ whole genome shotgun (WGS) entry which is preliminary data.</text>
</comment>
<dbReference type="Gene3D" id="1.25.40.10">
    <property type="entry name" value="Tetratricopeptide repeat domain"/>
    <property type="match status" value="1"/>
</dbReference>
<evidence type="ECO:0000313" key="2">
    <source>
        <dbReference type="Proteomes" id="UP000178735"/>
    </source>
</evidence>
<dbReference type="Proteomes" id="UP000178735">
    <property type="component" value="Unassembled WGS sequence"/>
</dbReference>
<evidence type="ECO:0008006" key="3">
    <source>
        <dbReference type="Google" id="ProtNLM"/>
    </source>
</evidence>
<proteinExistence type="predicted"/>
<reference evidence="1 2" key="1">
    <citation type="journal article" date="2016" name="Nat. Commun.">
        <title>Thousands of microbial genomes shed light on interconnected biogeochemical processes in an aquifer system.</title>
        <authorList>
            <person name="Anantharaman K."/>
            <person name="Brown C.T."/>
            <person name="Hug L.A."/>
            <person name="Sharon I."/>
            <person name="Castelle C.J."/>
            <person name="Probst A.J."/>
            <person name="Thomas B.C."/>
            <person name="Singh A."/>
            <person name="Wilkins M.J."/>
            <person name="Karaoz U."/>
            <person name="Brodie E.L."/>
            <person name="Williams K.H."/>
            <person name="Hubbard S.S."/>
            <person name="Banfield J.F."/>
        </authorList>
    </citation>
    <scope>NUCLEOTIDE SEQUENCE [LARGE SCALE GENOMIC DNA]</scope>
</reference>
<name>A0A1F7WM02_9BACT</name>
<evidence type="ECO:0000313" key="1">
    <source>
        <dbReference type="EMBL" id="OGM03850.1"/>
    </source>
</evidence>